<protein>
    <submittedName>
        <fullName evidence="1">Uncharacterized protein</fullName>
    </submittedName>
</protein>
<reference evidence="1 2" key="1">
    <citation type="submission" date="2020-01" db="EMBL/GenBank/DDBJ databases">
        <title>Whole genome sequencing of Halomonas alkaliphila strain LS44.</title>
        <authorList>
            <person name="Kumar S."/>
            <person name="Paul D."/>
            <person name="Shouche Y."/>
            <person name="Suryavanshi M.V."/>
        </authorList>
    </citation>
    <scope>NUCLEOTIDE SEQUENCE [LARGE SCALE GENOMIC DNA]</scope>
    <source>
        <strain evidence="1 2">LS44</strain>
    </source>
</reference>
<evidence type="ECO:0000313" key="1">
    <source>
        <dbReference type="EMBL" id="NDL71501.1"/>
    </source>
</evidence>
<comment type="caution">
    <text evidence="1">The sequence shown here is derived from an EMBL/GenBank/DDBJ whole genome shotgun (WGS) entry which is preliminary data.</text>
</comment>
<gene>
    <name evidence="1" type="ORF">GPL32_13425</name>
</gene>
<accession>A0A7C9K7D9</accession>
<dbReference type="AlphaFoldDB" id="A0A7C9K7D9"/>
<proteinExistence type="predicted"/>
<organism evidence="1 2">
    <name type="scientific">Vreelandella alkaliphila</name>
    <dbReference type="NCBI Taxonomy" id="272774"/>
    <lineage>
        <taxon>Bacteria</taxon>
        <taxon>Pseudomonadati</taxon>
        <taxon>Pseudomonadota</taxon>
        <taxon>Gammaproteobacteria</taxon>
        <taxon>Oceanospirillales</taxon>
        <taxon>Halomonadaceae</taxon>
        <taxon>Vreelandella</taxon>
    </lineage>
</organism>
<name>A0A7C9K7D9_9GAMM</name>
<evidence type="ECO:0000313" key="2">
    <source>
        <dbReference type="Proteomes" id="UP000480312"/>
    </source>
</evidence>
<dbReference type="Proteomes" id="UP000480312">
    <property type="component" value="Unassembled WGS sequence"/>
</dbReference>
<dbReference type="OrthoDB" id="6183803at2"/>
<sequence length="92" mass="10302">MLIAGAAALLLRREYRQQPTGALVVSKSGHQISAQWLSQSGELGNEQPVDADYIGPWLIGLYIGPQRLWLWPDSLPSQSQRALRRLCHRPGR</sequence>
<dbReference type="EMBL" id="JAAEHK010000019">
    <property type="protein sequence ID" value="NDL71501.1"/>
    <property type="molecule type" value="Genomic_DNA"/>
</dbReference>